<dbReference type="GO" id="GO:0019370">
    <property type="term" value="P:leukotriene biosynthetic process"/>
    <property type="evidence" value="ECO:0007669"/>
    <property type="project" value="UniProtKB-UniRule"/>
</dbReference>
<dbReference type="InterPro" id="IPR001129">
    <property type="entry name" value="Membr-assoc_MAPEG"/>
</dbReference>
<dbReference type="PANTHER" id="PTHR10250">
    <property type="entry name" value="MICROSOMAL GLUTATHIONE S-TRANSFERASE"/>
    <property type="match status" value="1"/>
</dbReference>
<comment type="caution">
    <text evidence="7">Lacks conserved residue(s) required for the propagation of feature annotation.</text>
</comment>
<dbReference type="Proteomes" id="UP000664991">
    <property type="component" value="Chromosome 17"/>
</dbReference>
<keyword evidence="5 7" id="KW-1133">Transmembrane helix</keyword>
<dbReference type="InterPro" id="IPR023352">
    <property type="entry name" value="MAPEG-like_dom_sf"/>
</dbReference>
<organism evidence="8 9">
    <name type="scientific">Ovis aries</name>
    <name type="common">Sheep</name>
    <dbReference type="NCBI Taxonomy" id="9940"/>
    <lineage>
        <taxon>Eukaryota</taxon>
        <taxon>Metazoa</taxon>
        <taxon>Chordata</taxon>
        <taxon>Craniata</taxon>
        <taxon>Vertebrata</taxon>
        <taxon>Euteleostomi</taxon>
        <taxon>Mammalia</taxon>
        <taxon>Eutheria</taxon>
        <taxon>Laurasiatheria</taxon>
        <taxon>Artiodactyla</taxon>
        <taxon>Ruminantia</taxon>
        <taxon>Pecora</taxon>
        <taxon>Bovidae</taxon>
        <taxon>Caprinae</taxon>
        <taxon>Ovis</taxon>
    </lineage>
</organism>
<comment type="catalytic activity">
    <reaction evidence="7">
        <text>(5S)-hydroperoxy-(6E,8Z,11Z,14Z)-eicosatetraenoate + 2 glutathione = (5S)-hydroxy-(6E,8Z,11Z,14Z)-eicosatetraenoate + glutathione disulfide + H2O</text>
        <dbReference type="Rhea" id="RHEA:48620"/>
        <dbReference type="ChEBI" id="CHEBI:15377"/>
        <dbReference type="ChEBI" id="CHEBI:57450"/>
        <dbReference type="ChEBI" id="CHEBI:57925"/>
        <dbReference type="ChEBI" id="CHEBI:58297"/>
        <dbReference type="ChEBI" id="CHEBI:90632"/>
    </reaction>
</comment>
<keyword evidence="7" id="KW-0492">Microsome</keyword>
<dbReference type="EC" id="2.5.1.18" evidence="7"/>
<protein>
    <recommendedName>
        <fullName evidence="7">Microsomal glutathione S-transferase 2</fullName>
        <shortName evidence="7">Microsomal GST-2</shortName>
        <shortName evidence="7">Microsomal GST-II</shortName>
        <ecNumber evidence="7">1.11.1.-</ecNumber>
        <ecNumber evidence="7">2.5.1.18</ecNumber>
        <ecNumber evidence="7">4.4.1.20</ecNumber>
    </recommendedName>
    <alternativeName>
        <fullName evidence="7">Glutathione peroxidase MGST2</fullName>
    </alternativeName>
    <alternativeName>
        <fullName evidence="7">Leukotriene C4 synthase MGST2</fullName>
    </alternativeName>
    <alternativeName>
        <fullName evidence="7">Microsomal glutathione S-transferase II</fullName>
    </alternativeName>
</protein>
<sequence>MENGEWAWGGWDVGEVGGLARKGRLLWDFLLLYEFLLNGSPWSLAWVHSQIEQTLWPNLATWDSPANPPATQGYFAMQVGKARLKYKVMPPSVSGSPDFERIFRAQQNCVEFYPIFIITLWMAGWYFNQVFATCLGLVYIYSRHQYFWGYAEAAKKRITGFRLSLGVLALLTVLGAVGILNSFLDEYLDIDIAKKLRHF</sequence>
<dbReference type="Gene3D" id="1.20.120.550">
    <property type="entry name" value="Membrane associated eicosanoid/glutathione metabolism-like domain"/>
    <property type="match status" value="1"/>
</dbReference>
<dbReference type="GO" id="GO:0043295">
    <property type="term" value="F:glutathione binding"/>
    <property type="evidence" value="ECO:0007669"/>
    <property type="project" value="UniProtKB-UniRule"/>
</dbReference>
<dbReference type="GO" id="GO:0006629">
    <property type="term" value="P:lipid metabolic process"/>
    <property type="evidence" value="ECO:0007669"/>
    <property type="project" value="UniProtKB-UniRule"/>
</dbReference>
<evidence type="ECO:0000256" key="3">
    <source>
        <dbReference type="ARBA" id="ARBA00022751"/>
    </source>
</evidence>
<dbReference type="GO" id="GO:0008047">
    <property type="term" value="F:enzyme activator activity"/>
    <property type="evidence" value="ECO:0007669"/>
    <property type="project" value="UniProtKB-UniRule"/>
</dbReference>
<evidence type="ECO:0000256" key="5">
    <source>
        <dbReference type="ARBA" id="ARBA00022989"/>
    </source>
</evidence>
<comment type="caution">
    <text evidence="8">The sequence shown here is derived from an EMBL/GenBank/DDBJ whole genome shotgun (WGS) entry which is preliminary data.</text>
</comment>
<evidence type="ECO:0000256" key="7">
    <source>
        <dbReference type="RuleBase" id="RU369123"/>
    </source>
</evidence>
<dbReference type="AlphaFoldDB" id="A0A836CUY5"/>
<evidence type="ECO:0000256" key="2">
    <source>
        <dbReference type="ARBA" id="ARBA00022692"/>
    </source>
</evidence>
<dbReference type="InterPro" id="IPR050997">
    <property type="entry name" value="MAPEG"/>
</dbReference>
<dbReference type="GO" id="GO:0005635">
    <property type="term" value="C:nuclear envelope"/>
    <property type="evidence" value="ECO:0007669"/>
    <property type="project" value="TreeGrafter"/>
</dbReference>
<dbReference type="PANTHER" id="PTHR10250:SF13">
    <property type="entry name" value="MICROSOMAL GLUTATHIONE S-TRANSFERASE 2"/>
    <property type="match status" value="1"/>
</dbReference>
<dbReference type="GO" id="GO:0004464">
    <property type="term" value="F:leukotriene-C4 synthase activity"/>
    <property type="evidence" value="ECO:0007669"/>
    <property type="project" value="UniProtKB-EC"/>
</dbReference>
<dbReference type="InterPro" id="IPR001446">
    <property type="entry name" value="5_LipOase_AP"/>
</dbReference>
<dbReference type="EC" id="1.11.1.-" evidence="7"/>
<keyword evidence="7" id="KW-0560">Oxidoreductase</keyword>
<comment type="catalytic activity">
    <reaction evidence="7">
        <text>1-chloro-2,4-dinitrobenzene + glutathione = 2,4-dinitrophenyl-S-glutathione + chloride + H(+)</text>
        <dbReference type="Rhea" id="RHEA:51220"/>
        <dbReference type="ChEBI" id="CHEBI:15378"/>
        <dbReference type="ChEBI" id="CHEBI:17996"/>
        <dbReference type="ChEBI" id="CHEBI:34718"/>
        <dbReference type="ChEBI" id="CHEBI:57925"/>
        <dbReference type="ChEBI" id="CHEBI:133977"/>
        <dbReference type="EC" id="2.5.1.18"/>
    </reaction>
</comment>
<evidence type="ECO:0000313" key="9">
    <source>
        <dbReference type="Proteomes" id="UP000664991"/>
    </source>
</evidence>
<name>A0A836CUY5_SHEEP</name>
<evidence type="ECO:0000256" key="4">
    <source>
        <dbReference type="ARBA" id="ARBA00022824"/>
    </source>
</evidence>
<comment type="similarity">
    <text evidence="1 7">Belongs to the MAPEG family.</text>
</comment>
<feature type="transmembrane region" description="Helical" evidence="7">
    <location>
        <begin position="112"/>
        <end position="142"/>
    </location>
</feature>
<dbReference type="SUPFAM" id="SSF161084">
    <property type="entry name" value="MAPEG domain-like"/>
    <property type="match status" value="1"/>
</dbReference>
<keyword evidence="3 7" id="KW-0434">Leukotriene biosynthesis</keyword>
<comment type="catalytic activity">
    <reaction evidence="7">
        <text>leukotriene C4 = leukotriene A4 + glutathione</text>
        <dbReference type="Rhea" id="RHEA:17617"/>
        <dbReference type="ChEBI" id="CHEBI:57463"/>
        <dbReference type="ChEBI" id="CHEBI:57925"/>
        <dbReference type="ChEBI" id="CHEBI:57973"/>
        <dbReference type="EC" id="4.4.1.20"/>
    </reaction>
</comment>
<proteinExistence type="inferred from homology"/>
<evidence type="ECO:0000256" key="6">
    <source>
        <dbReference type="ARBA" id="ARBA00023136"/>
    </source>
</evidence>
<comment type="subcellular location">
    <subcellularLocation>
        <location evidence="7">Endoplasmic reticulum membrane</location>
        <topology evidence="7">Multi-pass membrane protein</topology>
    </subcellularLocation>
    <subcellularLocation>
        <location evidence="7">Microsome membrane</location>
        <topology evidence="7">Multi-pass membrane protein</topology>
    </subcellularLocation>
</comment>
<dbReference type="PRINTS" id="PR00488">
    <property type="entry name" value="5LPOXGNASEAP"/>
</dbReference>
<comment type="subunit">
    <text evidence="7">Homotrimer.</text>
</comment>
<accession>A0A836CUY5</accession>
<keyword evidence="7" id="KW-0808">Transferase</keyword>
<dbReference type="GO" id="GO:0005789">
    <property type="term" value="C:endoplasmic reticulum membrane"/>
    <property type="evidence" value="ECO:0007669"/>
    <property type="project" value="UniProtKB-SubCell"/>
</dbReference>
<keyword evidence="2 7" id="KW-0812">Transmembrane</keyword>
<dbReference type="EMBL" id="JAEMGP010000017">
    <property type="protein sequence ID" value="KAG5198519.1"/>
    <property type="molecule type" value="Genomic_DNA"/>
</dbReference>
<dbReference type="EC" id="4.4.1.20" evidence="7"/>
<comment type="function">
    <text evidence="7">Catalyzes several different glutathione-dependent reactions. Catalyzes the glutathione-dependent reduction of lipid hydroperoxides, such as 5-HPETE. Has glutathione transferase activity, toward xenobiotic electrophiles, such as 1-chloro-2, 4-dinitrobenzene (CDNB). Catalyzes also the conjugation of leukotriene A4 with reduced glutathione to form leukotriene C4 (LTC4). Involved in oxidative DNA damage induced by ER stress and anticancer agents by activating LTC4 biosynthetic machinery in nonimmune cells.</text>
</comment>
<evidence type="ECO:0000256" key="1">
    <source>
        <dbReference type="ARBA" id="ARBA00010459"/>
    </source>
</evidence>
<dbReference type="GO" id="GO:0004364">
    <property type="term" value="F:glutathione transferase activity"/>
    <property type="evidence" value="ECO:0007669"/>
    <property type="project" value="UniProtKB-UniRule"/>
</dbReference>
<keyword evidence="7" id="KW-0456">Lyase</keyword>
<dbReference type="Pfam" id="PF01124">
    <property type="entry name" value="MAPEG"/>
    <property type="match status" value="1"/>
</dbReference>
<evidence type="ECO:0000313" key="8">
    <source>
        <dbReference type="EMBL" id="KAG5198519.1"/>
    </source>
</evidence>
<keyword evidence="7" id="KW-0443">Lipid metabolism</keyword>
<feature type="transmembrane region" description="Helical" evidence="7">
    <location>
        <begin position="163"/>
        <end position="184"/>
    </location>
</feature>
<reference evidence="8 9" key="1">
    <citation type="submission" date="2020-12" db="EMBL/GenBank/DDBJ databases">
        <title>De novo assembly of Tibetan sheep genome.</title>
        <authorList>
            <person name="Li X."/>
        </authorList>
    </citation>
    <scope>NUCLEOTIDE SEQUENCE [LARGE SCALE GENOMIC DNA]</scope>
    <source>
        <tissue evidence="8">Heart</tissue>
    </source>
</reference>
<keyword evidence="4 7" id="KW-0256">Endoplasmic reticulum</keyword>
<gene>
    <name evidence="8" type="ORF">JEQ12_007115</name>
</gene>
<dbReference type="SMR" id="A0A836CUY5"/>
<comment type="catalytic activity">
    <reaction evidence="7">
        <text>RX + glutathione = an S-substituted glutathione + a halide anion + H(+)</text>
        <dbReference type="Rhea" id="RHEA:16437"/>
        <dbReference type="ChEBI" id="CHEBI:15378"/>
        <dbReference type="ChEBI" id="CHEBI:16042"/>
        <dbReference type="ChEBI" id="CHEBI:17792"/>
        <dbReference type="ChEBI" id="CHEBI:57925"/>
        <dbReference type="ChEBI" id="CHEBI:90779"/>
        <dbReference type="EC" id="2.5.1.18"/>
    </reaction>
</comment>
<dbReference type="FunFam" id="1.20.120.550:FF:000003">
    <property type="entry name" value="Leukotriene C4 synthase"/>
    <property type="match status" value="1"/>
</dbReference>
<keyword evidence="6 7" id="KW-0472">Membrane</keyword>
<dbReference type="GO" id="GO:0004602">
    <property type="term" value="F:glutathione peroxidase activity"/>
    <property type="evidence" value="ECO:0007669"/>
    <property type="project" value="UniProtKB-UniRule"/>
</dbReference>